<dbReference type="EnsemblProtists" id="PYU1_T002786">
    <property type="protein sequence ID" value="PYU1_T002786"/>
    <property type="gene ID" value="PYU1_G002783"/>
</dbReference>
<name>K3WCU5_GLOUD</name>
<reference evidence="3" key="1">
    <citation type="journal article" date="2010" name="Genome Biol.">
        <title>Genome sequence of the necrotrophic plant pathogen Pythium ultimum reveals original pathogenicity mechanisms and effector repertoire.</title>
        <authorList>
            <person name="Levesque C.A."/>
            <person name="Brouwer H."/>
            <person name="Cano L."/>
            <person name="Hamilton J.P."/>
            <person name="Holt C."/>
            <person name="Huitema E."/>
            <person name="Raffaele S."/>
            <person name="Robideau G.P."/>
            <person name="Thines M."/>
            <person name="Win J."/>
            <person name="Zerillo M.M."/>
            <person name="Beakes G.W."/>
            <person name="Boore J.L."/>
            <person name="Busam D."/>
            <person name="Dumas B."/>
            <person name="Ferriera S."/>
            <person name="Fuerstenberg S.I."/>
            <person name="Gachon C.M."/>
            <person name="Gaulin E."/>
            <person name="Govers F."/>
            <person name="Grenville-Briggs L."/>
            <person name="Horner N."/>
            <person name="Hostetler J."/>
            <person name="Jiang R.H."/>
            <person name="Johnson J."/>
            <person name="Krajaejun T."/>
            <person name="Lin H."/>
            <person name="Meijer H.J."/>
            <person name="Moore B."/>
            <person name="Morris P."/>
            <person name="Phuntmart V."/>
            <person name="Puiu D."/>
            <person name="Shetty J."/>
            <person name="Stajich J.E."/>
            <person name="Tripathy S."/>
            <person name="Wawra S."/>
            <person name="van West P."/>
            <person name="Whitty B.R."/>
            <person name="Coutinho P.M."/>
            <person name="Henrissat B."/>
            <person name="Martin F."/>
            <person name="Thomas P.D."/>
            <person name="Tyler B.M."/>
            <person name="De Vries R.P."/>
            <person name="Kamoun S."/>
            <person name="Yandell M."/>
            <person name="Tisserat N."/>
            <person name="Buell C.R."/>
        </authorList>
    </citation>
    <scope>NUCLEOTIDE SEQUENCE</scope>
    <source>
        <strain evidence="3">DAOM:BR144</strain>
    </source>
</reference>
<dbReference type="VEuPathDB" id="FungiDB:PYU1_G002783"/>
<reference evidence="2" key="3">
    <citation type="submission" date="2015-02" db="UniProtKB">
        <authorList>
            <consortium name="EnsemblProtists"/>
        </authorList>
    </citation>
    <scope>IDENTIFICATION</scope>
    <source>
        <strain evidence="2">DAOM BR144</strain>
    </source>
</reference>
<feature type="transmembrane region" description="Helical" evidence="1">
    <location>
        <begin position="101"/>
        <end position="126"/>
    </location>
</feature>
<evidence type="ECO:0000256" key="1">
    <source>
        <dbReference type="SAM" id="Phobius"/>
    </source>
</evidence>
<keyword evidence="1" id="KW-0472">Membrane</keyword>
<proteinExistence type="predicted"/>
<keyword evidence="3" id="KW-1185">Reference proteome</keyword>
<dbReference type="STRING" id="431595.K3WCU5"/>
<feature type="transmembrane region" description="Helical" evidence="1">
    <location>
        <begin position="69"/>
        <end position="89"/>
    </location>
</feature>
<dbReference type="InParanoid" id="K3WCU5"/>
<dbReference type="eggNOG" id="ENOG502SH7P">
    <property type="taxonomic scope" value="Eukaryota"/>
</dbReference>
<evidence type="ECO:0000313" key="2">
    <source>
        <dbReference type="EnsemblProtists" id="PYU1_T002786"/>
    </source>
</evidence>
<sequence length="188" mass="22145">MQLDITSLRGDVWSGQKGRQKLKELDTSSHQTGVDGSSFYFVLFCRETIETSLQTNQAYRMSFYLPRVALNRFYMSLIVLNCWSTPLILRLYKRDEAKKRFICLICDCVLDLVAAVVIPCVIIVTYVNDFDMTLYEFPMALWYEDIWFMHAFHEFQILFVTSWRDLATRMVFSIGIIIFWGLSMQAEY</sequence>
<feature type="transmembrane region" description="Helical" evidence="1">
    <location>
        <begin position="170"/>
        <end position="186"/>
    </location>
</feature>
<evidence type="ECO:0000313" key="3">
    <source>
        <dbReference type="Proteomes" id="UP000019132"/>
    </source>
</evidence>
<protein>
    <submittedName>
        <fullName evidence="2">Uncharacterized protein</fullName>
    </submittedName>
</protein>
<keyword evidence="1" id="KW-1133">Transmembrane helix</keyword>
<dbReference type="EMBL" id="GL376628">
    <property type="status" value="NOT_ANNOTATED_CDS"/>
    <property type="molecule type" value="Genomic_DNA"/>
</dbReference>
<reference evidence="3" key="2">
    <citation type="submission" date="2010-04" db="EMBL/GenBank/DDBJ databases">
        <authorList>
            <person name="Buell R."/>
            <person name="Hamilton J."/>
            <person name="Hostetler J."/>
        </authorList>
    </citation>
    <scope>NUCLEOTIDE SEQUENCE [LARGE SCALE GENOMIC DNA]</scope>
    <source>
        <strain evidence="3">DAOM:BR144</strain>
    </source>
</reference>
<organism evidence="2 3">
    <name type="scientific">Globisporangium ultimum (strain ATCC 200006 / CBS 805.95 / DAOM BR144)</name>
    <name type="common">Pythium ultimum</name>
    <dbReference type="NCBI Taxonomy" id="431595"/>
    <lineage>
        <taxon>Eukaryota</taxon>
        <taxon>Sar</taxon>
        <taxon>Stramenopiles</taxon>
        <taxon>Oomycota</taxon>
        <taxon>Peronosporomycetes</taxon>
        <taxon>Pythiales</taxon>
        <taxon>Pythiaceae</taxon>
        <taxon>Globisporangium</taxon>
    </lineage>
</organism>
<dbReference type="Proteomes" id="UP000019132">
    <property type="component" value="Unassembled WGS sequence"/>
</dbReference>
<keyword evidence="1" id="KW-0812">Transmembrane</keyword>
<dbReference type="AlphaFoldDB" id="K3WCU5"/>
<accession>K3WCU5</accession>
<dbReference type="HOGENOM" id="CLU_1443724_0_0_1"/>